<feature type="transmembrane region" description="Helical" evidence="1">
    <location>
        <begin position="83"/>
        <end position="104"/>
    </location>
</feature>
<proteinExistence type="predicted"/>
<dbReference type="Proteomes" id="UP000070434">
    <property type="component" value="Unassembled WGS sequence"/>
</dbReference>
<name>A0AAW3PS56_9BURK</name>
<protein>
    <submittedName>
        <fullName evidence="2">Uncharacterized protein</fullName>
    </submittedName>
</protein>
<dbReference type="RefSeq" id="WP_060968050.1">
    <property type="nucleotide sequence ID" value="NZ_LNJP01000003.1"/>
</dbReference>
<keyword evidence="1" id="KW-0472">Membrane</keyword>
<reference evidence="2 3" key="1">
    <citation type="submission" date="2015-11" db="EMBL/GenBank/DDBJ databases">
        <authorList>
            <person name="Sahl J."/>
            <person name="Wagner D."/>
            <person name="Keim P."/>
        </authorList>
    </citation>
    <scope>NUCLEOTIDE SEQUENCE [LARGE SCALE GENOMIC DNA]</scope>
    <source>
        <strain evidence="2 3">AZ-4-2-10-S1-D7</strain>
    </source>
</reference>
<evidence type="ECO:0000313" key="2">
    <source>
        <dbReference type="EMBL" id="KWZ31561.1"/>
    </source>
</evidence>
<keyword evidence="1" id="KW-1133">Transmembrane helix</keyword>
<evidence type="ECO:0000313" key="3">
    <source>
        <dbReference type="Proteomes" id="UP000070434"/>
    </source>
</evidence>
<sequence>MSDADNVVKGAVVGTIASAATVALVHFVIEAGTRWSSGGLAVTLVSAVLMAFVLLVPPAFAAWRNRMDAIDPFFEPEALKPILQGRAVGIVLGIVFGISVVTGWQ</sequence>
<organism evidence="2 3">
    <name type="scientific">Burkholderia anthina</name>
    <dbReference type="NCBI Taxonomy" id="179879"/>
    <lineage>
        <taxon>Bacteria</taxon>
        <taxon>Pseudomonadati</taxon>
        <taxon>Pseudomonadota</taxon>
        <taxon>Betaproteobacteria</taxon>
        <taxon>Burkholderiales</taxon>
        <taxon>Burkholderiaceae</taxon>
        <taxon>Burkholderia</taxon>
        <taxon>Burkholderia cepacia complex</taxon>
    </lineage>
</organism>
<gene>
    <name evidence="2" type="ORF">WS64_25155</name>
</gene>
<evidence type="ECO:0000256" key="1">
    <source>
        <dbReference type="SAM" id="Phobius"/>
    </source>
</evidence>
<dbReference type="AlphaFoldDB" id="A0AAW3PS56"/>
<feature type="transmembrane region" description="Helical" evidence="1">
    <location>
        <begin position="41"/>
        <end position="63"/>
    </location>
</feature>
<keyword evidence="1" id="KW-0812">Transmembrane</keyword>
<dbReference type="EMBL" id="LNJP01000003">
    <property type="protein sequence ID" value="KWZ31561.1"/>
    <property type="molecule type" value="Genomic_DNA"/>
</dbReference>
<feature type="transmembrane region" description="Helical" evidence="1">
    <location>
        <begin position="12"/>
        <end position="29"/>
    </location>
</feature>
<comment type="caution">
    <text evidence="2">The sequence shown here is derived from an EMBL/GenBank/DDBJ whole genome shotgun (WGS) entry which is preliminary data.</text>
</comment>
<accession>A0AAW3PS56</accession>